<gene>
    <name evidence="1" type="ORF">IG3_05266</name>
</gene>
<proteinExistence type="predicted"/>
<dbReference type="Proteomes" id="UP000004136">
    <property type="component" value="Unassembled WGS sequence"/>
</dbReference>
<comment type="caution">
    <text evidence="1">The sequence shown here is derived from an EMBL/GenBank/DDBJ whole genome shotgun (WGS) entry which is preliminary data.</text>
</comment>
<dbReference type="EMBL" id="AHDV01000043">
    <property type="protein sequence ID" value="EJV76286.1"/>
    <property type="molecule type" value="Genomic_DNA"/>
</dbReference>
<protein>
    <recommendedName>
        <fullName evidence="3">D-alanyl-D-alanine carboxypeptidase</fullName>
    </recommendedName>
</protein>
<organism evidence="1 2">
    <name type="scientific">Bacillus cereus HuA2-1</name>
    <dbReference type="NCBI Taxonomy" id="1053201"/>
    <lineage>
        <taxon>Bacteria</taxon>
        <taxon>Bacillati</taxon>
        <taxon>Bacillota</taxon>
        <taxon>Bacilli</taxon>
        <taxon>Bacillales</taxon>
        <taxon>Bacillaceae</taxon>
        <taxon>Bacillus</taxon>
        <taxon>Bacillus cereus group</taxon>
    </lineage>
</organism>
<dbReference type="AlphaFoldDB" id="J9BBD4"/>
<dbReference type="HOGENOM" id="CLU_217095_0_0_9"/>
<accession>J9BBD4</accession>
<name>J9BBD4_BACCE</name>
<evidence type="ECO:0000313" key="2">
    <source>
        <dbReference type="Proteomes" id="UP000004136"/>
    </source>
</evidence>
<evidence type="ECO:0008006" key="3">
    <source>
        <dbReference type="Google" id="ProtNLM"/>
    </source>
</evidence>
<sequence>MKIRSQITCASLALLIAGSSLLYTTPTSIVKAEP</sequence>
<evidence type="ECO:0000313" key="1">
    <source>
        <dbReference type="EMBL" id="EJV76286.1"/>
    </source>
</evidence>
<feature type="non-terminal residue" evidence="1">
    <location>
        <position position="34"/>
    </location>
</feature>
<reference evidence="1 2" key="1">
    <citation type="submission" date="2012-04" db="EMBL/GenBank/DDBJ databases">
        <title>The Genome Sequence of Bacillus cereus HuA2-1.</title>
        <authorList>
            <consortium name="The Broad Institute Genome Sequencing Platform"/>
            <consortium name="The Broad Institute Genome Sequencing Center for Infectious Disease"/>
            <person name="Feldgarden M."/>
            <person name="Van der Auwera G.A."/>
            <person name="Mahillon J."/>
            <person name="Duprez V."/>
            <person name="Timmery S."/>
            <person name="Mattelet C."/>
            <person name="Dierick K."/>
            <person name="Sun M."/>
            <person name="Yu Z."/>
            <person name="Zhu L."/>
            <person name="Hu X."/>
            <person name="Shank E.B."/>
            <person name="Swiecicka I."/>
            <person name="Hansen B.M."/>
            <person name="Andrup L."/>
            <person name="Young S.K."/>
            <person name="Zeng Q."/>
            <person name="Gargeya S."/>
            <person name="Fitzgerald M."/>
            <person name="Haas B."/>
            <person name="Abouelleil A."/>
            <person name="Alvarado L."/>
            <person name="Arachchi H.M."/>
            <person name="Berlin A."/>
            <person name="Chapman S.B."/>
            <person name="Goldberg J."/>
            <person name="Griggs A."/>
            <person name="Gujja S."/>
            <person name="Hansen M."/>
            <person name="Howarth C."/>
            <person name="Imamovic A."/>
            <person name="Larimer J."/>
            <person name="McCowen C."/>
            <person name="Montmayeur A."/>
            <person name="Murphy C."/>
            <person name="Neiman D."/>
            <person name="Pearson M."/>
            <person name="Priest M."/>
            <person name="Roberts A."/>
            <person name="Saif S."/>
            <person name="Shea T."/>
            <person name="Sisk P."/>
            <person name="Sykes S."/>
            <person name="Wortman J."/>
            <person name="Nusbaum C."/>
            <person name="Birren B."/>
        </authorList>
    </citation>
    <scope>NUCLEOTIDE SEQUENCE [LARGE SCALE GENOMIC DNA]</scope>
    <source>
        <strain evidence="1 2">HuA2-1</strain>
    </source>
</reference>